<dbReference type="GO" id="GO:0016491">
    <property type="term" value="F:oxidoreductase activity"/>
    <property type="evidence" value="ECO:0007669"/>
    <property type="project" value="UniProtKB-KW"/>
</dbReference>
<dbReference type="InterPro" id="IPR002347">
    <property type="entry name" value="SDR_fam"/>
</dbReference>
<accession>A0A2M8LRB6</accession>
<dbReference type="PANTHER" id="PTHR43157:SF31">
    <property type="entry name" value="PHOSPHATIDYLINOSITOL-GLYCAN BIOSYNTHESIS CLASS F PROTEIN"/>
    <property type="match status" value="1"/>
</dbReference>
<dbReference type="InterPro" id="IPR036291">
    <property type="entry name" value="NAD(P)-bd_dom_sf"/>
</dbReference>
<evidence type="ECO:0000313" key="2">
    <source>
        <dbReference type="EMBL" id="PJE94469.1"/>
    </source>
</evidence>
<dbReference type="PRINTS" id="PR00081">
    <property type="entry name" value="GDHRDH"/>
</dbReference>
<dbReference type="Pfam" id="PF00106">
    <property type="entry name" value="adh_short"/>
    <property type="match status" value="1"/>
</dbReference>
<keyword evidence="3" id="KW-1185">Reference proteome</keyword>
<proteinExistence type="predicted"/>
<protein>
    <recommendedName>
        <fullName evidence="4">Short-chain dehydrogenase</fullName>
    </recommendedName>
</protein>
<dbReference type="PANTHER" id="PTHR43157">
    <property type="entry name" value="PHOSPHATIDYLINOSITOL-GLYCAN BIOSYNTHESIS CLASS F PROTEIN-RELATED"/>
    <property type="match status" value="1"/>
</dbReference>
<sequence length="278" mass="30546">MNQGQGKTIVITGASDGIGAAAARQLHRDGHSVVLVGRSPHKTRAVAREIGADHYCADFTRLDEVRALAAELDAACRRIDVLANNAGGVFGDRTTTVDGFEMTFQINHLAPFLLTRLLMDKLAASGASVIQTSSVGARRAGPLDIDDLSHERNYSPVRAYTAAKLENILFTKELHRRYHHRGISAAAFHPGNVATSFGTRSGSRLMRFITTNPLTRAMLITPEKGATRLVWLASKQPGADWQSGTYFEKRKPAKRVNRQALDTEIARRLWERSEEMVA</sequence>
<comment type="caution">
    <text evidence="2">The sequence shown here is derived from an EMBL/GenBank/DDBJ whole genome shotgun (WGS) entry which is preliminary data.</text>
</comment>
<name>A0A2M8LRB6_9ACTN</name>
<evidence type="ECO:0008006" key="4">
    <source>
        <dbReference type="Google" id="ProtNLM"/>
    </source>
</evidence>
<dbReference type="Proteomes" id="UP000230407">
    <property type="component" value="Unassembled WGS sequence"/>
</dbReference>
<organism evidence="2 3">
    <name type="scientific">Streptomyces carminius</name>
    <dbReference type="NCBI Taxonomy" id="2665496"/>
    <lineage>
        <taxon>Bacteria</taxon>
        <taxon>Bacillati</taxon>
        <taxon>Actinomycetota</taxon>
        <taxon>Actinomycetes</taxon>
        <taxon>Kitasatosporales</taxon>
        <taxon>Streptomycetaceae</taxon>
        <taxon>Streptomyces</taxon>
    </lineage>
</organism>
<reference evidence="2 3" key="1">
    <citation type="submission" date="2017-11" db="EMBL/GenBank/DDBJ databases">
        <title>Streptomyces carmine sp. nov., a novel actinomycete isolated from Sophora alopecuroides in Xinjiang, China.</title>
        <authorList>
            <person name="Wang Y."/>
            <person name="Luo X."/>
            <person name="Wan C."/>
            <person name="Zhang L."/>
        </authorList>
    </citation>
    <scope>NUCLEOTIDE SEQUENCE [LARGE SCALE GENOMIC DNA]</scope>
    <source>
        <strain evidence="2 3">TRM SA0054</strain>
    </source>
</reference>
<dbReference type="SUPFAM" id="SSF51735">
    <property type="entry name" value="NAD(P)-binding Rossmann-fold domains"/>
    <property type="match status" value="1"/>
</dbReference>
<dbReference type="EMBL" id="PGGW01000069">
    <property type="protein sequence ID" value="PJE94469.1"/>
    <property type="molecule type" value="Genomic_DNA"/>
</dbReference>
<evidence type="ECO:0000256" key="1">
    <source>
        <dbReference type="ARBA" id="ARBA00023002"/>
    </source>
</evidence>
<evidence type="ECO:0000313" key="3">
    <source>
        <dbReference type="Proteomes" id="UP000230407"/>
    </source>
</evidence>
<keyword evidence="1" id="KW-0560">Oxidoreductase</keyword>
<gene>
    <name evidence="2" type="ORF">CUT44_30095</name>
</gene>
<dbReference type="RefSeq" id="WP_100205079.1">
    <property type="nucleotide sequence ID" value="NZ_PGGW01000069.1"/>
</dbReference>
<dbReference type="AlphaFoldDB" id="A0A2M8LRB6"/>
<dbReference type="Gene3D" id="3.40.50.720">
    <property type="entry name" value="NAD(P)-binding Rossmann-like Domain"/>
    <property type="match status" value="1"/>
</dbReference>